<proteinExistence type="predicted"/>
<dbReference type="HOGENOM" id="CLU_1549074_0_0_1"/>
<name>E3MNU2_CAERE</name>
<sequence>MLHGSYSLEQFLVLQKTLQYVISSFGNPTSYARIDSPHGKVDFYHINPTVQVIVVLVDTAEVAEEYLNGNTNEALRKPITMLSTYATVGASAGNMSQKPFVENNGYLQYNFTEIIYYCLDTAAGNYAFPGVGGLVGGIVGGAFGGVIGGAVGRYYGVDDGGTIVKNLDLRRHV</sequence>
<evidence type="ECO:0000313" key="1">
    <source>
        <dbReference type="EMBL" id="EFP06268.1"/>
    </source>
</evidence>
<keyword evidence="2" id="KW-1185">Reference proteome</keyword>
<dbReference type="Proteomes" id="UP000008281">
    <property type="component" value="Unassembled WGS sequence"/>
</dbReference>
<protein>
    <submittedName>
        <fullName evidence="1">Uncharacterized protein</fullName>
    </submittedName>
</protein>
<dbReference type="InParanoid" id="E3MNU2"/>
<organism evidence="2">
    <name type="scientific">Caenorhabditis remanei</name>
    <name type="common">Caenorhabditis vulgaris</name>
    <dbReference type="NCBI Taxonomy" id="31234"/>
    <lineage>
        <taxon>Eukaryota</taxon>
        <taxon>Metazoa</taxon>
        <taxon>Ecdysozoa</taxon>
        <taxon>Nematoda</taxon>
        <taxon>Chromadorea</taxon>
        <taxon>Rhabditida</taxon>
        <taxon>Rhabditina</taxon>
        <taxon>Rhabditomorpha</taxon>
        <taxon>Rhabditoidea</taxon>
        <taxon>Rhabditidae</taxon>
        <taxon>Peloderinae</taxon>
        <taxon>Caenorhabditis</taxon>
    </lineage>
</organism>
<reference evidence="1" key="1">
    <citation type="submission" date="2007-07" db="EMBL/GenBank/DDBJ databases">
        <title>PCAP assembly of the Caenorhabditis remanei genome.</title>
        <authorList>
            <consortium name="The Caenorhabditis remanei Sequencing Consortium"/>
            <person name="Wilson R.K."/>
        </authorList>
    </citation>
    <scope>NUCLEOTIDE SEQUENCE [LARGE SCALE GENOMIC DNA]</scope>
    <source>
        <strain evidence="1">PB4641</strain>
    </source>
</reference>
<evidence type="ECO:0000313" key="2">
    <source>
        <dbReference type="Proteomes" id="UP000008281"/>
    </source>
</evidence>
<dbReference type="EMBL" id="DS268461">
    <property type="protein sequence ID" value="EFP06268.1"/>
    <property type="molecule type" value="Genomic_DNA"/>
</dbReference>
<dbReference type="AlphaFoldDB" id="E3MNU2"/>
<gene>
    <name evidence="1" type="ORF">CRE_06734</name>
</gene>
<accession>E3MNU2</accession>